<dbReference type="InterPro" id="IPR013620">
    <property type="entry name" value="Exonuc_1_SH3"/>
</dbReference>
<evidence type="ECO:0000256" key="11">
    <source>
        <dbReference type="ARBA" id="ARBA00023204"/>
    </source>
</evidence>
<evidence type="ECO:0000256" key="12">
    <source>
        <dbReference type="ARBA" id="ARBA00046035"/>
    </source>
</evidence>
<comment type="catalytic activity">
    <reaction evidence="1 14">
        <text>Exonucleolytic cleavage in the 3'- to 5'-direction to yield nucleoside 5'-phosphates.</text>
        <dbReference type="EC" id="3.1.11.1"/>
    </reaction>
</comment>
<dbReference type="InterPro" id="IPR013520">
    <property type="entry name" value="Ribonucl_H"/>
</dbReference>
<dbReference type="GO" id="GO:0000175">
    <property type="term" value="F:3'-5'-RNA exonuclease activity"/>
    <property type="evidence" value="ECO:0007669"/>
    <property type="project" value="InterPro"/>
</dbReference>
<keyword evidence="5 16" id="KW-0479">Metal-binding</keyword>
<comment type="cofactor">
    <cofactor evidence="16">
        <name>Mg(2+)</name>
        <dbReference type="ChEBI" id="CHEBI:18420"/>
    </cofactor>
    <text evidence="16">Binds 2 Mg(2+) ions per monomer.</text>
</comment>
<evidence type="ECO:0000256" key="8">
    <source>
        <dbReference type="ARBA" id="ARBA00022839"/>
    </source>
</evidence>
<dbReference type="GO" id="GO:0008310">
    <property type="term" value="F:single-stranded DNA 3'-5' DNA exonuclease activity"/>
    <property type="evidence" value="ECO:0007669"/>
    <property type="project" value="UniProtKB-EC"/>
</dbReference>
<feature type="binding site" evidence="15">
    <location>
        <position position="165"/>
    </location>
    <ligand>
        <name>substrate</name>
    </ligand>
</feature>
<dbReference type="InterPro" id="IPR012337">
    <property type="entry name" value="RNaseH-like_sf"/>
</dbReference>
<dbReference type="EC" id="3.1.11.1" evidence="2 14"/>
<dbReference type="Pfam" id="PF26016">
    <property type="entry name" value="ExoI_C"/>
    <property type="match status" value="1"/>
</dbReference>
<dbReference type="InterPro" id="IPR036397">
    <property type="entry name" value="RNaseH_sf"/>
</dbReference>
<evidence type="ECO:0000256" key="14">
    <source>
        <dbReference type="PIRNR" id="PIRNR000977"/>
    </source>
</evidence>
<evidence type="ECO:0000256" key="7">
    <source>
        <dbReference type="ARBA" id="ARBA00022801"/>
    </source>
</evidence>
<dbReference type="PROSITE" id="PS51784">
    <property type="entry name" value="EXOI_SH3"/>
    <property type="match status" value="1"/>
</dbReference>
<comment type="function">
    <text evidence="12">Degrades single-stranded DNA (ssDNA) in a highly processive manner. Also functions as a DNA deoxyribophosphodiesterase that releases deoxyribose-phosphate moieties following the cleavage of DNA at an apurinic/apyrimidinic (AP) site by either an AP endonuclease or AP lyase.</text>
</comment>
<dbReference type="PIRSF" id="PIRSF000977">
    <property type="entry name" value="Exodeoxyribonuclease_I"/>
    <property type="match status" value="1"/>
</dbReference>
<dbReference type="FunFam" id="3.30.420.10:FF:000033">
    <property type="entry name" value="Exodeoxyribonuclease I"/>
    <property type="match status" value="1"/>
</dbReference>
<dbReference type="Gene3D" id="3.30.1520.20">
    <property type="entry name" value="Exonuclease ExoI, domain 2"/>
    <property type="match status" value="1"/>
</dbReference>
<proteinExistence type="predicted"/>
<evidence type="ECO:0000313" key="20">
    <source>
        <dbReference type="Proteomes" id="UP000516346"/>
    </source>
</evidence>
<feature type="binding site" evidence="16">
    <location>
        <position position="17"/>
    </location>
    <ligand>
        <name>Mg(2+)</name>
        <dbReference type="ChEBI" id="CHEBI:18420"/>
        <label>2</label>
    </ligand>
</feature>
<dbReference type="Gene3D" id="3.30.420.10">
    <property type="entry name" value="Ribonuclease H-like superfamily/Ribonuclease H"/>
    <property type="match status" value="1"/>
</dbReference>
<evidence type="ECO:0000256" key="3">
    <source>
        <dbReference type="ARBA" id="ARBA00019900"/>
    </source>
</evidence>
<keyword evidence="7 14" id="KW-0378">Hydrolase</keyword>
<gene>
    <name evidence="19" type="primary">sbcB</name>
    <name evidence="19" type="ORF">ICW73_01920</name>
</gene>
<dbReference type="NCBIfam" id="NF008746">
    <property type="entry name" value="PRK11779.1"/>
    <property type="match status" value="1"/>
</dbReference>
<evidence type="ECO:0000259" key="18">
    <source>
        <dbReference type="PROSITE" id="PS51785"/>
    </source>
</evidence>
<dbReference type="Proteomes" id="UP000516346">
    <property type="component" value="Chromosome"/>
</dbReference>
<evidence type="ECO:0000256" key="4">
    <source>
        <dbReference type="ARBA" id="ARBA00022722"/>
    </source>
</evidence>
<dbReference type="PROSITE" id="PS51785">
    <property type="entry name" value="EXOI_C"/>
    <property type="match status" value="1"/>
</dbReference>
<feature type="binding site" evidence="15">
    <location>
        <position position="17"/>
    </location>
    <ligand>
        <name>substrate</name>
    </ligand>
</feature>
<name>A0A7H1AZ20_9GAMM</name>
<keyword evidence="9 16" id="KW-0460">Magnesium</keyword>
<organism evidence="19 20">
    <name type="scientific">Buchnera aphidicola</name>
    <name type="common">Pentalonia nigronervosa</name>
    <dbReference type="NCBI Taxonomy" id="1309793"/>
    <lineage>
        <taxon>Bacteria</taxon>
        <taxon>Pseudomonadati</taxon>
        <taxon>Pseudomonadota</taxon>
        <taxon>Gammaproteobacteria</taxon>
        <taxon>Enterobacterales</taxon>
        <taxon>Erwiniaceae</taxon>
        <taxon>Buchnera</taxon>
    </lineage>
</organism>
<reference evidence="19 20" key="1">
    <citation type="submission" date="2020-09" db="EMBL/GenBank/DDBJ databases">
        <title>Genome sequence of the banana aphid, Pentalonia nigronervosa Coquerel (Hemiptera: Aphididae) and its symbionts.</title>
        <authorList>
            <person name="Mathers T.C."/>
            <person name="Mugford S.T."/>
            <person name="Hogenhout S.A."/>
            <person name="Tripathi L."/>
        </authorList>
    </citation>
    <scope>NUCLEOTIDE SEQUENCE [LARGE SCALE GENOMIC DNA]</scope>
    <source>
        <strain evidence="19">Ba4</strain>
    </source>
</reference>
<dbReference type="PANTHER" id="PTHR11046:SF11">
    <property type="entry name" value="EXODEOXYRIBONUCLEASE I"/>
    <property type="match status" value="1"/>
</dbReference>
<keyword evidence="11 14" id="KW-0234">DNA repair</keyword>
<dbReference type="InterPro" id="IPR022894">
    <property type="entry name" value="Oligoribonuclease"/>
</dbReference>
<dbReference type="Gene3D" id="1.20.1280.70">
    <property type="entry name" value="Exonuclease ExoI, domain 3"/>
    <property type="match status" value="1"/>
</dbReference>
<evidence type="ECO:0000256" key="13">
    <source>
        <dbReference type="ARBA" id="ARBA00046792"/>
    </source>
</evidence>
<evidence type="ECO:0000256" key="16">
    <source>
        <dbReference type="PIRSR" id="PIRSR000977-2"/>
    </source>
</evidence>
<dbReference type="Pfam" id="PF00929">
    <property type="entry name" value="RNase_T"/>
    <property type="match status" value="1"/>
</dbReference>
<evidence type="ECO:0000259" key="17">
    <source>
        <dbReference type="PROSITE" id="PS51784"/>
    </source>
</evidence>
<evidence type="ECO:0000256" key="15">
    <source>
        <dbReference type="PIRSR" id="PIRSR000977-1"/>
    </source>
</evidence>
<evidence type="ECO:0000256" key="10">
    <source>
        <dbReference type="ARBA" id="ARBA00023125"/>
    </source>
</evidence>
<dbReference type="InterPro" id="IPR038649">
    <property type="entry name" value="EXOI_SH3_sf"/>
</dbReference>
<keyword evidence="8 14" id="KW-0269">Exonuclease</keyword>
<dbReference type="EMBL" id="CP061275">
    <property type="protein sequence ID" value="QNS01725.1"/>
    <property type="molecule type" value="Genomic_DNA"/>
</dbReference>
<dbReference type="AlphaFoldDB" id="A0A7H1AZ20"/>
<dbReference type="Gene3D" id="1.10.287.1240">
    <property type="match status" value="1"/>
</dbReference>
<accession>A0A7H1AZ20</accession>
<keyword evidence="6 14" id="KW-0227">DNA damage</keyword>
<dbReference type="GO" id="GO:0046872">
    <property type="term" value="F:metal ion binding"/>
    <property type="evidence" value="ECO:0007669"/>
    <property type="project" value="UniProtKB-KW"/>
</dbReference>
<evidence type="ECO:0000256" key="2">
    <source>
        <dbReference type="ARBA" id="ARBA00012108"/>
    </source>
</evidence>
<keyword evidence="10" id="KW-0238">DNA-binding</keyword>
<evidence type="ECO:0000256" key="1">
    <source>
        <dbReference type="ARBA" id="ARBA00000563"/>
    </source>
</evidence>
<dbReference type="GO" id="GO:0003677">
    <property type="term" value="F:DNA binding"/>
    <property type="evidence" value="ECO:0007669"/>
    <property type="project" value="UniProtKB-KW"/>
</dbReference>
<dbReference type="InterPro" id="IPR023607">
    <property type="entry name" value="Exodeoxyribonuclease_I"/>
</dbReference>
<evidence type="ECO:0000256" key="6">
    <source>
        <dbReference type="ARBA" id="ARBA00022763"/>
    </source>
</evidence>
<feature type="binding site" evidence="16">
    <location>
        <position position="15"/>
    </location>
    <ligand>
        <name>Mg(2+)</name>
        <dbReference type="ChEBI" id="CHEBI:18420"/>
        <label>1</label>
    </ligand>
</feature>
<comment type="subunit">
    <text evidence="13">Monomer. Interacts with ssb (via C-terminus); this interaction stimulates the exonuclease activity by recruiting the enzyme to its substrate.</text>
</comment>
<dbReference type="Pfam" id="PF08411">
    <property type="entry name" value="ExoI_SH3"/>
    <property type="match status" value="1"/>
</dbReference>
<evidence type="ECO:0000256" key="5">
    <source>
        <dbReference type="ARBA" id="ARBA00022723"/>
    </source>
</evidence>
<evidence type="ECO:0000256" key="9">
    <source>
        <dbReference type="ARBA" id="ARBA00022842"/>
    </source>
</evidence>
<sequence length="481" mass="57584">MTQYKTTEPTFLFYDYETFGLHTSLDKPAQFACIRTDFNLHIIDDPKCFYCFPSDDYLPDPSTVLITRITPEHTKKYGTNEYFFSKKISNILLQPNTCIVGYNNIKFDDEITRNIFYRNFFDPYEWSWKNGNSRWDLLNIVRACYALRPHGIIWPKNKLGLPSFKLSDLTAVNNIKHINAHDAMSDVYATISIAKLIKNKQPKLFNFFFQNRKKCELYKFLRLRKSEPIIYVSSIFGAQKNNIGFIFPIAWNQYNQNVLIAIDLNKDIENLIFLCQTASNQIFLMKNLFNFGVIFLYINRCPILAPIQVIHKKDFVRLNCNISDYKKKINLLKNNQRVFKNIIIMLSKKNTINNSIDVDLQLYHSFFNIHDKKMINDIQQTNPHLLKNTQYEFFDTRLKKIFFRYRARNFYHTLNNYEKKIWLEHCFDKFNVAYLKSYEDNIQLLLKKNCDNEKNKCLLYDLLDYMFNKYKKFIFQYSHLN</sequence>
<dbReference type="PANTHER" id="PTHR11046">
    <property type="entry name" value="OLIGORIBONUCLEASE, MITOCHONDRIAL"/>
    <property type="match status" value="1"/>
</dbReference>
<protein>
    <recommendedName>
        <fullName evidence="3 14">Exodeoxyribonuclease I</fullName>
        <ecNumber evidence="2 14">3.1.11.1</ecNumber>
    </recommendedName>
</protein>
<feature type="domain" description="ExoI SH3-like" evidence="17">
    <location>
        <begin position="202"/>
        <end position="350"/>
    </location>
</feature>
<evidence type="ECO:0000313" key="19">
    <source>
        <dbReference type="EMBL" id="QNS01725.1"/>
    </source>
</evidence>
<dbReference type="SUPFAM" id="SSF53098">
    <property type="entry name" value="Ribonuclease H-like"/>
    <property type="match status" value="1"/>
</dbReference>
<dbReference type="CDD" id="cd06138">
    <property type="entry name" value="ExoI_N"/>
    <property type="match status" value="1"/>
</dbReference>
<dbReference type="InterPro" id="IPR034747">
    <property type="entry name" value="EXOI_SH3"/>
</dbReference>
<feature type="domain" description="ExoI C-terminal" evidence="18">
    <location>
        <begin position="354"/>
        <end position="470"/>
    </location>
</feature>
<feature type="binding site" evidence="16">
    <location>
        <position position="186"/>
    </location>
    <ligand>
        <name>Mg(2+)</name>
        <dbReference type="ChEBI" id="CHEBI:18420"/>
        <label>2</label>
    </ligand>
</feature>
<dbReference type="GO" id="GO:0006281">
    <property type="term" value="P:DNA repair"/>
    <property type="evidence" value="ECO:0007669"/>
    <property type="project" value="UniProtKB-KW"/>
</dbReference>
<keyword evidence="4 14" id="KW-0540">Nuclease</keyword>
<dbReference type="InterPro" id="IPR058561">
    <property type="entry name" value="Exonuc_1_C"/>
</dbReference>